<evidence type="ECO:0000256" key="2">
    <source>
        <dbReference type="ARBA" id="ARBA00008675"/>
    </source>
</evidence>
<organism evidence="10 11">
    <name type="scientific">Hibiscus sabdariffa</name>
    <name type="common">roselle</name>
    <dbReference type="NCBI Taxonomy" id="183260"/>
    <lineage>
        <taxon>Eukaryota</taxon>
        <taxon>Viridiplantae</taxon>
        <taxon>Streptophyta</taxon>
        <taxon>Embryophyta</taxon>
        <taxon>Tracheophyta</taxon>
        <taxon>Spermatophyta</taxon>
        <taxon>Magnoliopsida</taxon>
        <taxon>eudicotyledons</taxon>
        <taxon>Gunneridae</taxon>
        <taxon>Pentapetalae</taxon>
        <taxon>rosids</taxon>
        <taxon>malvids</taxon>
        <taxon>Malvales</taxon>
        <taxon>Malvaceae</taxon>
        <taxon>Malvoideae</taxon>
        <taxon>Hibiscus</taxon>
    </lineage>
</organism>
<dbReference type="InterPro" id="IPR051650">
    <property type="entry name" value="SL_signaling_regulator"/>
</dbReference>
<evidence type="ECO:0000256" key="6">
    <source>
        <dbReference type="PROSITE-ProRule" id="PRU01251"/>
    </source>
</evidence>
<feature type="domain" description="Clp R" evidence="9">
    <location>
        <begin position="8"/>
        <end position="172"/>
    </location>
</feature>
<sequence length="1310" mass="142030">MRAGLSTIQQTLTSEAASVLNHSIAEATRRNHGQTTPLHVAATLLASPSGFLRQACIKSHPNSSHPLQCRALELCFSVALERLPTAQSANSGGSPGLDPPISNALMAALKRAQAHQRRGCPEQQQQPLLAVKVELEQLIISILDDPSVSRVMREASFSSPAVKATIEQSLSSTTSNSANTAGPIGLGFRPIVAPVSAVAAPSPNRNLYLNPRLQQGAAGQQRSEEVKRVIDILMRSKKRNPVLVGDSEPESIVKEILRKIESKEMDGVLRNVEVVRVEKDFALDKTQIVAKIKELGTKVGAMIGNLDCGGVILDLGDLKWLVENNQTVGLAGGVQQQQQAVSEAGRTPVVEMGKLLGRFGEGSARVWLIGTATCETYLRCQVYHPSMENDWDLQAVPIAARAPSSGMFSRLGSSGILGSSVESFSPLKGFATTTTLARQPSDNFDPARKTGCCPQCMQNYKQDLAKLLAAKEIEERSSDIRSESTLPALPAWLQNAKAHDSDVKTVVQTQTKDQEVIWTQKTQELQKKWNDTCLHLHPNFHQPGLGSERFVPGAVSMTSLCNSSLLGRQPFQPKLPLSKNIGDTLQLNPHLVASQPMERTSSPPRSPVKTDLVLGRPKIIETKPERTDKERLRDFLGCIPSEPQNKLQDLQSNKLLNTLDIESFKKLLKGLTEKVWWQRDAASAVATTVTQCKLGNGKRRGTGSKGDIWLLFSGPDRVGKKKMALALSDQVCGAHPFVICLGSRRDDGESDVSFRGKTVVDKIAEAVRRNPFSVVVLEDIDEADMLVRGSIKRAMERGRLADSHGREISLGNVIFVLTANWWLPGNLNFTTNGISLDEKKLASLASGGWQLRLSLSEKTAKRRGSWLHEGDRATKPRKESGSLSFDLNEAADVEDDKAADGSHNSSDLTVDHEEELGLTNRLLSNSTSSSISQELLNSVDEAIVFKPVDFGPVRRDISNLIRKKLCSIIGDRVTIEIVDEALEKITSGVWIGRTGLEEWTEKALVPSLRQLKTRMPTSEESVVVRLELDCESCNRSREDWLPSSVKAVVEDGFCQKGSVFDPLGINPEVSSGLNGAWESFIALLTPTFESTSGTKKDKSSSARGVAAAIEDSSIEFGDFFKGPLPGKFLKLLAFLALSRLGVYVPLGGVNREAFVGNLDQNSLLSTLDSFSGGGIGRLVVLANQVNSSGVMPIIFSTSSLALPGTLARFTGISVLKKAAVALIPLVRPAAFLKTVLSRISVLGSVFLAILAAGPAVIEQTTHLTAFRGFAGTSVLILVGCATDTARKVEAEIISQKYKNIEFYEIDRYGP</sequence>
<keyword evidence="8" id="KW-0812">Transmembrane</keyword>
<protein>
    <recommendedName>
        <fullName evidence="9">Clp R domain-containing protein</fullName>
    </recommendedName>
</protein>
<keyword evidence="3 6" id="KW-0677">Repeat</keyword>
<comment type="subcellular location">
    <subcellularLocation>
        <location evidence="1">Plastid</location>
        <location evidence="1">Chloroplast thylakoid membrane</location>
        <topology evidence="1">Multi-pass membrane protein</topology>
    </subcellularLocation>
</comment>
<proteinExistence type="inferred from homology"/>
<dbReference type="InterPro" id="IPR023201">
    <property type="entry name" value="SecY_dom_sf"/>
</dbReference>
<dbReference type="Pfam" id="PF23569">
    <property type="entry name" value="NBD_SMAX1"/>
    <property type="match status" value="1"/>
</dbReference>
<keyword evidence="5" id="KW-0804">Transcription</keyword>
<keyword evidence="11" id="KW-1185">Reference proteome</keyword>
<dbReference type="Pfam" id="PF00344">
    <property type="entry name" value="SecY"/>
    <property type="match status" value="1"/>
</dbReference>
<keyword evidence="4" id="KW-0805">Transcription regulation</keyword>
<dbReference type="CDD" id="cd19499">
    <property type="entry name" value="RecA-like_ClpB_Hsp104-like"/>
    <property type="match status" value="1"/>
</dbReference>
<dbReference type="EMBL" id="JBBPBM010000020">
    <property type="protein sequence ID" value="KAK8550124.1"/>
    <property type="molecule type" value="Genomic_DNA"/>
</dbReference>
<accession>A0ABR2DYW9</accession>
<dbReference type="Gene3D" id="3.40.50.300">
    <property type="entry name" value="P-loop containing nucleotide triphosphate hydrolases"/>
    <property type="match status" value="2"/>
</dbReference>
<dbReference type="PANTHER" id="PTHR43572:SF13">
    <property type="entry name" value="PROTEIN SUPPRESSOR OF MAX2 1"/>
    <property type="match status" value="1"/>
</dbReference>
<name>A0ABR2DYW9_9ROSI</name>
<gene>
    <name evidence="10" type="ORF">V6N12_038854</name>
</gene>
<feature type="region of interest" description="Disordered" evidence="7">
    <location>
        <begin position="864"/>
        <end position="885"/>
    </location>
</feature>
<dbReference type="Pfam" id="PF26587">
    <property type="entry name" value="AAA_lid_SMAX1"/>
    <property type="match status" value="1"/>
</dbReference>
<reference evidence="10 11" key="1">
    <citation type="journal article" date="2024" name="G3 (Bethesda)">
        <title>Genome assembly of Hibiscus sabdariffa L. provides insights into metabolisms of medicinal natural products.</title>
        <authorList>
            <person name="Kim T."/>
        </authorList>
    </citation>
    <scope>NUCLEOTIDE SEQUENCE [LARGE SCALE GENOMIC DNA]</scope>
    <source>
        <strain evidence="10">TK-2024</strain>
        <tissue evidence="10">Old leaves</tissue>
    </source>
</reference>
<evidence type="ECO:0000256" key="5">
    <source>
        <dbReference type="ARBA" id="ARBA00023163"/>
    </source>
</evidence>
<evidence type="ECO:0000256" key="7">
    <source>
        <dbReference type="SAM" id="MobiDB-lite"/>
    </source>
</evidence>
<dbReference type="InterPro" id="IPR002208">
    <property type="entry name" value="SecY/SEC61-alpha"/>
</dbReference>
<dbReference type="InterPro" id="IPR058954">
    <property type="entry name" value="AAA_lid_SMAX1"/>
</dbReference>
<evidence type="ECO:0000256" key="4">
    <source>
        <dbReference type="ARBA" id="ARBA00023015"/>
    </source>
</evidence>
<dbReference type="InterPro" id="IPR003959">
    <property type="entry name" value="ATPase_AAA_core"/>
</dbReference>
<dbReference type="SUPFAM" id="SSF81923">
    <property type="entry name" value="Double Clp-N motif"/>
    <property type="match status" value="1"/>
</dbReference>
<dbReference type="Gene3D" id="1.10.1780.10">
    <property type="entry name" value="Clp, N-terminal domain"/>
    <property type="match status" value="1"/>
</dbReference>
<comment type="similarity">
    <text evidence="2">Belongs to the ClpA/ClpB family.</text>
</comment>
<evidence type="ECO:0000313" key="11">
    <source>
        <dbReference type="Proteomes" id="UP001472677"/>
    </source>
</evidence>
<feature type="compositionally biased region" description="Basic and acidic residues" evidence="7">
    <location>
        <begin position="866"/>
        <end position="880"/>
    </location>
</feature>
<dbReference type="PROSITE" id="PS51903">
    <property type="entry name" value="CLP_R"/>
    <property type="match status" value="1"/>
</dbReference>
<evidence type="ECO:0000256" key="8">
    <source>
        <dbReference type="SAM" id="Phobius"/>
    </source>
</evidence>
<dbReference type="InterPro" id="IPR036628">
    <property type="entry name" value="Clp_N_dom_sf"/>
</dbReference>
<dbReference type="InterPro" id="IPR027417">
    <property type="entry name" value="P-loop_NTPase"/>
</dbReference>
<evidence type="ECO:0000256" key="1">
    <source>
        <dbReference type="ARBA" id="ARBA00004454"/>
    </source>
</evidence>
<dbReference type="SUPFAM" id="SSF52540">
    <property type="entry name" value="P-loop containing nucleoside triphosphate hydrolases"/>
    <property type="match status" value="1"/>
</dbReference>
<keyword evidence="8" id="KW-1133">Transmembrane helix</keyword>
<evidence type="ECO:0000259" key="9">
    <source>
        <dbReference type="PROSITE" id="PS51903"/>
    </source>
</evidence>
<dbReference type="InterPro" id="IPR058680">
    <property type="entry name" value="NBD_SMAX1-like"/>
</dbReference>
<dbReference type="InterPro" id="IPR004176">
    <property type="entry name" value="Clp_R_N"/>
</dbReference>
<dbReference type="Gene3D" id="1.10.3370.10">
    <property type="entry name" value="SecY subunit domain"/>
    <property type="match status" value="1"/>
</dbReference>
<comment type="caution">
    <text evidence="10">The sequence shown here is derived from an EMBL/GenBank/DDBJ whole genome shotgun (WGS) entry which is preliminary data.</text>
</comment>
<keyword evidence="8" id="KW-0472">Membrane</keyword>
<dbReference type="SUPFAM" id="SSF103491">
    <property type="entry name" value="Preprotein translocase SecY subunit"/>
    <property type="match status" value="1"/>
</dbReference>
<evidence type="ECO:0000313" key="10">
    <source>
        <dbReference type="EMBL" id="KAK8550124.1"/>
    </source>
</evidence>
<dbReference type="Pfam" id="PF07724">
    <property type="entry name" value="AAA_2"/>
    <property type="match status" value="1"/>
</dbReference>
<dbReference type="PANTHER" id="PTHR43572">
    <property type="entry name" value="CHAPERONE PROTEIN CLPD, CHLOROPLASTIC"/>
    <property type="match status" value="1"/>
</dbReference>
<feature type="transmembrane region" description="Helical" evidence="8">
    <location>
        <begin position="1235"/>
        <end position="1257"/>
    </location>
</feature>
<evidence type="ECO:0000256" key="3">
    <source>
        <dbReference type="ARBA" id="ARBA00022737"/>
    </source>
</evidence>
<dbReference type="Proteomes" id="UP001472677">
    <property type="component" value="Unassembled WGS sequence"/>
</dbReference>